<dbReference type="AlphaFoldDB" id="A0A5B0X0T1"/>
<sequence>MTFTRLFAIVLLLLGVSGCASVEPTPDSQSTQVTTAPACPEPPPCPVCEPAICPEPQVIEKIVEVPAPQPPQATTAGDMHLPIVGEVEWVMVEPAALLLEARIDTGAETTSIHAEDIQLVEKDGKRYVRFNLLNEEGVKIQQELRLRRRVLIKQLVGEPERRYVVRMWVTLAGTRSRIDVNLSDREDFEYPLLVGRNFLVDSVIVDVSRRYTQGR</sequence>
<evidence type="ECO:0000313" key="3">
    <source>
        <dbReference type="EMBL" id="KAA1192886.1"/>
    </source>
</evidence>
<dbReference type="PROSITE" id="PS51257">
    <property type="entry name" value="PROKAR_LIPOPROTEIN"/>
    <property type="match status" value="1"/>
</dbReference>
<dbReference type="SUPFAM" id="SSF50630">
    <property type="entry name" value="Acid proteases"/>
    <property type="match status" value="1"/>
</dbReference>
<dbReference type="InterPro" id="IPR021109">
    <property type="entry name" value="Peptidase_aspartic_dom_sf"/>
</dbReference>
<evidence type="ECO:0000313" key="4">
    <source>
        <dbReference type="Proteomes" id="UP000323708"/>
    </source>
</evidence>
<dbReference type="Pfam" id="PF05618">
    <property type="entry name" value="Zn_protease"/>
    <property type="match status" value="1"/>
</dbReference>
<dbReference type="PANTHER" id="PTHR38037">
    <property type="entry name" value="ZN_PROTEASE DOMAIN-CONTAINING PROTEIN"/>
    <property type="match status" value="1"/>
</dbReference>
<evidence type="ECO:0000259" key="2">
    <source>
        <dbReference type="Pfam" id="PF05618"/>
    </source>
</evidence>
<protein>
    <recommendedName>
        <fullName evidence="2">Retropepsin-like aspartic endopeptidase domain-containing protein</fullName>
    </recommendedName>
</protein>
<gene>
    <name evidence="3" type="ORF">F0M18_07695</name>
</gene>
<comment type="caution">
    <text evidence="3">The sequence shown here is derived from an EMBL/GenBank/DDBJ whole genome shotgun (WGS) entry which is preliminary data.</text>
</comment>
<evidence type="ECO:0000256" key="1">
    <source>
        <dbReference type="SAM" id="SignalP"/>
    </source>
</evidence>
<organism evidence="3 4">
    <name type="scientific">Pseudohalioglobus sediminis</name>
    <dbReference type="NCBI Taxonomy" id="2606449"/>
    <lineage>
        <taxon>Bacteria</taxon>
        <taxon>Pseudomonadati</taxon>
        <taxon>Pseudomonadota</taxon>
        <taxon>Gammaproteobacteria</taxon>
        <taxon>Cellvibrionales</taxon>
        <taxon>Halieaceae</taxon>
        <taxon>Pseudohalioglobus</taxon>
    </lineage>
</organism>
<feature type="chain" id="PRO_5022660174" description="Retropepsin-like aspartic endopeptidase domain-containing protein" evidence="1">
    <location>
        <begin position="23"/>
        <end position="215"/>
    </location>
</feature>
<keyword evidence="1" id="KW-0732">Signal</keyword>
<dbReference type="Gene3D" id="2.40.70.10">
    <property type="entry name" value="Acid Proteases"/>
    <property type="match status" value="1"/>
</dbReference>
<reference evidence="3 4" key="1">
    <citation type="submission" date="2019-09" db="EMBL/GenBank/DDBJ databases">
        <authorList>
            <person name="Chen X.-Y."/>
        </authorList>
    </citation>
    <scope>NUCLEOTIDE SEQUENCE [LARGE SCALE GENOMIC DNA]</scope>
    <source>
        <strain evidence="3 4">NY5</strain>
    </source>
</reference>
<dbReference type="InterPro" id="IPR008503">
    <property type="entry name" value="Asp_endopeptidase"/>
</dbReference>
<name>A0A5B0X0T1_9GAMM</name>
<proteinExistence type="predicted"/>
<dbReference type="Proteomes" id="UP000323708">
    <property type="component" value="Unassembled WGS sequence"/>
</dbReference>
<keyword evidence="4" id="KW-1185">Reference proteome</keyword>
<accession>A0A5B0X0T1</accession>
<feature type="signal peptide" evidence="1">
    <location>
        <begin position="1"/>
        <end position="22"/>
    </location>
</feature>
<dbReference type="PANTHER" id="PTHR38037:SF2">
    <property type="entry name" value="ATP-DEPENDENT ZINC PROTEASE DOMAIN-CONTAINING PROTEIN-RELATED"/>
    <property type="match status" value="1"/>
</dbReference>
<feature type="domain" description="Retropepsin-like aspartic endopeptidase" evidence="2">
    <location>
        <begin position="83"/>
        <end position="214"/>
    </location>
</feature>
<dbReference type="EMBL" id="VTUX01000003">
    <property type="protein sequence ID" value="KAA1192886.1"/>
    <property type="molecule type" value="Genomic_DNA"/>
</dbReference>